<reference evidence="10 11" key="1">
    <citation type="submission" date="2019-09" db="EMBL/GenBank/DDBJ databases">
        <title>Ecophysiology of the spiral-shaped methanotroph Methylospira mobilis as revealed by the complete genome sequence.</title>
        <authorList>
            <person name="Oshkin I.Y."/>
            <person name="Dedysh S.N."/>
            <person name="Miroshnikov K."/>
            <person name="Danilova O.V."/>
            <person name="Hakobyan A."/>
            <person name="Liesack W."/>
        </authorList>
    </citation>
    <scope>NUCLEOTIDE SEQUENCE [LARGE SCALE GENOMIC DNA]</scope>
    <source>
        <strain evidence="10 11">Shm1</strain>
    </source>
</reference>
<gene>
    <name evidence="10" type="ORF">F6R98_15365</name>
</gene>
<keyword evidence="1 9" id="KW-0479">Metal-binding</keyword>
<dbReference type="GO" id="GO:0046872">
    <property type="term" value="F:metal ion binding"/>
    <property type="evidence" value="ECO:0007669"/>
    <property type="project" value="UniProtKB-KW"/>
</dbReference>
<name>A0A5Q0BST0_9GAMM</name>
<proteinExistence type="predicted"/>
<evidence type="ECO:0000256" key="9">
    <source>
        <dbReference type="PIRSR" id="PIRSR605019-1"/>
    </source>
</evidence>
<dbReference type="Proteomes" id="UP000325755">
    <property type="component" value="Chromosome"/>
</dbReference>
<feature type="binding site" evidence="9">
    <location>
        <position position="179"/>
    </location>
    <ligand>
        <name>Zn(2+)</name>
        <dbReference type="ChEBI" id="CHEBI:29105"/>
    </ligand>
</feature>
<evidence type="ECO:0000313" key="10">
    <source>
        <dbReference type="EMBL" id="QFY45138.1"/>
    </source>
</evidence>
<feature type="binding site" evidence="9">
    <location>
        <position position="4"/>
    </location>
    <ligand>
        <name>Zn(2+)</name>
        <dbReference type="ChEBI" id="CHEBI:29105"/>
    </ligand>
</feature>
<dbReference type="FunCoup" id="A0A5Q0BST0">
    <property type="interactions" value="131"/>
</dbReference>
<organism evidence="10 11">
    <name type="scientific">Candidatus Methylospira mobilis</name>
    <dbReference type="NCBI Taxonomy" id="1808979"/>
    <lineage>
        <taxon>Bacteria</taxon>
        <taxon>Pseudomonadati</taxon>
        <taxon>Pseudomonadota</taxon>
        <taxon>Gammaproteobacteria</taxon>
        <taxon>Methylococcales</taxon>
        <taxon>Methylococcaceae</taxon>
        <taxon>Candidatus Methylospira</taxon>
    </lineage>
</organism>
<keyword evidence="11" id="KW-1185">Reference proteome</keyword>
<evidence type="ECO:0000256" key="7">
    <source>
        <dbReference type="ARBA" id="ARBA00057608"/>
    </source>
</evidence>
<dbReference type="AlphaFoldDB" id="A0A5Q0BST0"/>
<dbReference type="PANTHER" id="PTHR30037:SF4">
    <property type="entry name" value="DNA-3-METHYLADENINE GLYCOSYLASE I"/>
    <property type="match status" value="1"/>
</dbReference>
<feature type="binding site" evidence="9">
    <location>
        <position position="17"/>
    </location>
    <ligand>
        <name>Zn(2+)</name>
        <dbReference type="ChEBI" id="CHEBI:29105"/>
    </ligand>
</feature>
<dbReference type="Pfam" id="PF03352">
    <property type="entry name" value="Adenine_glyco"/>
    <property type="match status" value="1"/>
</dbReference>
<dbReference type="EMBL" id="CP044205">
    <property type="protein sequence ID" value="QFY45138.1"/>
    <property type="molecule type" value="Genomic_DNA"/>
</dbReference>
<keyword evidence="5" id="KW-0234">DNA repair</keyword>
<keyword evidence="2" id="KW-0227">DNA damage</keyword>
<keyword evidence="4 9" id="KW-0862">Zinc</keyword>
<dbReference type="InterPro" id="IPR011257">
    <property type="entry name" value="DNA_glycosylase"/>
</dbReference>
<comment type="catalytic activity">
    <reaction evidence="6">
        <text>Hydrolysis of alkylated DNA, releasing 3-methyladenine.</text>
        <dbReference type="EC" id="3.2.2.20"/>
    </reaction>
</comment>
<comment type="function">
    <text evidence="7">Hydrolysis of the deoxyribose N-glycosidic bond to excise 3-methyladenine from the damaged DNA polymer formed by alkylation lesions.</text>
</comment>
<accession>A0A5Q0BST0</accession>
<evidence type="ECO:0000256" key="4">
    <source>
        <dbReference type="ARBA" id="ARBA00022833"/>
    </source>
</evidence>
<feature type="binding site" evidence="9">
    <location>
        <position position="175"/>
    </location>
    <ligand>
        <name>Zn(2+)</name>
        <dbReference type="ChEBI" id="CHEBI:29105"/>
    </ligand>
</feature>
<dbReference type="OrthoDB" id="9807664at2"/>
<dbReference type="PANTHER" id="PTHR30037">
    <property type="entry name" value="DNA-3-METHYLADENINE GLYCOSYLASE 1"/>
    <property type="match status" value="1"/>
</dbReference>
<keyword evidence="3" id="KW-0378">Hydrolase</keyword>
<dbReference type="InterPro" id="IPR005019">
    <property type="entry name" value="Adenine_glyco"/>
</dbReference>
<dbReference type="KEGG" id="mmob:F6R98_15365"/>
<dbReference type="SUPFAM" id="SSF48150">
    <property type="entry name" value="DNA-glycosylase"/>
    <property type="match status" value="1"/>
</dbReference>
<evidence type="ECO:0000256" key="1">
    <source>
        <dbReference type="ARBA" id="ARBA00022723"/>
    </source>
</evidence>
<evidence type="ECO:0000256" key="3">
    <source>
        <dbReference type="ARBA" id="ARBA00022801"/>
    </source>
</evidence>
<dbReference type="InterPro" id="IPR052891">
    <property type="entry name" value="DNA-3mA_glycosylase"/>
</dbReference>
<dbReference type="FunFam" id="1.10.340.30:FF:000009">
    <property type="entry name" value="DNA-3-methyladenine glycosylase I"/>
    <property type="match status" value="1"/>
</dbReference>
<dbReference type="Gene3D" id="1.10.340.30">
    <property type="entry name" value="Hypothetical protein, domain 2"/>
    <property type="match status" value="1"/>
</dbReference>
<protein>
    <recommendedName>
        <fullName evidence="8">DNA-3-methyladenine glycosylase I</fullName>
        <ecNumber evidence="8">3.2.2.20</ecNumber>
    </recommendedName>
</protein>
<evidence type="ECO:0000313" key="11">
    <source>
        <dbReference type="Proteomes" id="UP000325755"/>
    </source>
</evidence>
<dbReference type="EC" id="3.2.2.20" evidence="8"/>
<evidence type="ECO:0000256" key="5">
    <source>
        <dbReference type="ARBA" id="ARBA00023204"/>
    </source>
</evidence>
<evidence type="ECO:0000256" key="2">
    <source>
        <dbReference type="ARBA" id="ARBA00022763"/>
    </source>
</evidence>
<sequence>MERCLWACKTPEEQHYHDKEWGVPQHDDRVLFEFLVLESAQAGLSWLTILRKREAYRAAFAGFAVEQVAAFDPKKVEELIANPGIVRNRRKILSAVSNAKLFLDIQESFGSFDSYLWRFVDNTPLQNAWRGAGCVPAHTPQSDALSKDLRQRGFQFTGTTIMYAYMQAVGMVNDHSINCFRWAECARPKQLQETP</sequence>
<evidence type="ECO:0000256" key="8">
    <source>
        <dbReference type="ARBA" id="ARBA00066766"/>
    </source>
</evidence>
<evidence type="ECO:0000256" key="6">
    <source>
        <dbReference type="ARBA" id="ARBA00052558"/>
    </source>
</evidence>
<dbReference type="InParanoid" id="A0A5Q0BST0"/>
<dbReference type="GO" id="GO:0008725">
    <property type="term" value="F:DNA-3-methyladenine glycosylase activity"/>
    <property type="evidence" value="ECO:0007669"/>
    <property type="project" value="UniProtKB-EC"/>
</dbReference>
<dbReference type="GO" id="GO:0006284">
    <property type="term" value="P:base-excision repair"/>
    <property type="evidence" value="ECO:0007669"/>
    <property type="project" value="InterPro"/>
</dbReference>